<evidence type="ECO:0000313" key="4">
    <source>
        <dbReference type="Proteomes" id="UP000317646"/>
    </source>
</evidence>
<sequence>MKTSFFSAFAAIALLASTSAFAAPAPAANHDRDDRRPAQGPGNRYDDRNSKDFNYGYDRKHRVTPQERARWEAAHRNDRRDDHRDDHRGPAVAVVAPSQQARWEAERRNNYGYAKNHRVTDQERARWDAAHRYDHR</sequence>
<evidence type="ECO:0000256" key="1">
    <source>
        <dbReference type="SAM" id="MobiDB-lite"/>
    </source>
</evidence>
<keyword evidence="2" id="KW-0732">Signal</keyword>
<dbReference type="AlphaFoldDB" id="A0A502HEV8"/>
<proteinExistence type="predicted"/>
<gene>
    <name evidence="3" type="ORF">EAH73_02910</name>
</gene>
<keyword evidence="4" id="KW-1185">Reference proteome</keyword>
<feature type="compositionally biased region" description="Basic and acidic residues" evidence="1">
    <location>
        <begin position="64"/>
        <end position="89"/>
    </location>
</feature>
<protein>
    <submittedName>
        <fullName evidence="3">Uncharacterized protein</fullName>
    </submittedName>
</protein>
<accession>A0A502HEV8</accession>
<dbReference type="Proteomes" id="UP000317646">
    <property type="component" value="Unassembled WGS sequence"/>
</dbReference>
<feature type="signal peptide" evidence="2">
    <location>
        <begin position="1"/>
        <end position="22"/>
    </location>
</feature>
<evidence type="ECO:0000256" key="2">
    <source>
        <dbReference type="SAM" id="SignalP"/>
    </source>
</evidence>
<name>A0A502HEV8_9BACT</name>
<dbReference type="EMBL" id="RCYZ01000001">
    <property type="protein sequence ID" value="TPG72202.1"/>
    <property type="molecule type" value="Genomic_DNA"/>
</dbReference>
<comment type="caution">
    <text evidence="3">The sequence shown here is derived from an EMBL/GenBank/DDBJ whole genome shotgun (WGS) entry which is preliminary data.</text>
</comment>
<feature type="chain" id="PRO_5021413490" evidence="2">
    <location>
        <begin position="23"/>
        <end position="136"/>
    </location>
</feature>
<reference evidence="3 4" key="1">
    <citation type="journal article" date="2019" name="Environ. Microbiol.">
        <title>Species interactions and distinct microbial communities in high Arctic permafrost affected cryosols are associated with the CH4 and CO2 gas fluxes.</title>
        <authorList>
            <person name="Altshuler I."/>
            <person name="Hamel J."/>
            <person name="Turney S."/>
            <person name="Magnuson E."/>
            <person name="Levesque R."/>
            <person name="Greer C."/>
            <person name="Whyte L.G."/>
        </authorList>
    </citation>
    <scope>NUCLEOTIDE SEQUENCE [LARGE SCALE GENOMIC DNA]</scope>
    <source>
        <strain evidence="3 4">S9.2P</strain>
    </source>
</reference>
<feature type="region of interest" description="Disordered" evidence="1">
    <location>
        <begin position="22"/>
        <end position="102"/>
    </location>
</feature>
<evidence type="ECO:0000313" key="3">
    <source>
        <dbReference type="EMBL" id="TPG72202.1"/>
    </source>
</evidence>
<dbReference type="RefSeq" id="WP_140464983.1">
    <property type="nucleotide sequence ID" value="NZ_RCYZ01000001.1"/>
</dbReference>
<organism evidence="3 4">
    <name type="scientific">Hymenobacter nivis</name>
    <dbReference type="NCBI Taxonomy" id="1850093"/>
    <lineage>
        <taxon>Bacteria</taxon>
        <taxon>Pseudomonadati</taxon>
        <taxon>Bacteroidota</taxon>
        <taxon>Cytophagia</taxon>
        <taxon>Cytophagales</taxon>
        <taxon>Hymenobacteraceae</taxon>
        <taxon>Hymenobacter</taxon>
    </lineage>
</organism>
<dbReference type="OrthoDB" id="886596at2"/>